<dbReference type="GO" id="GO:0008237">
    <property type="term" value="F:metallopeptidase activity"/>
    <property type="evidence" value="ECO:0007669"/>
    <property type="project" value="UniProtKB-KW"/>
</dbReference>
<keyword evidence="2" id="KW-0479">Metal-binding</keyword>
<organism evidence="8 9">
    <name type="scientific">Candidatus Electrothrix aarhusensis</name>
    <dbReference type="NCBI Taxonomy" id="1859131"/>
    <lineage>
        <taxon>Bacteria</taxon>
        <taxon>Pseudomonadati</taxon>
        <taxon>Thermodesulfobacteriota</taxon>
        <taxon>Desulfobulbia</taxon>
        <taxon>Desulfobulbales</taxon>
        <taxon>Desulfobulbaceae</taxon>
        <taxon>Candidatus Electrothrix</taxon>
    </lineage>
</organism>
<keyword evidence="9" id="KW-1185">Reference proteome</keyword>
<protein>
    <submittedName>
        <fullName evidence="8">DNA repair protein RadC</fullName>
    </submittedName>
</protein>
<dbReference type="PROSITE" id="PS01302">
    <property type="entry name" value="UPF0758"/>
    <property type="match status" value="1"/>
</dbReference>
<evidence type="ECO:0000313" key="8">
    <source>
        <dbReference type="EMBL" id="RWX46557.1"/>
    </source>
</evidence>
<keyword evidence="3" id="KW-0378">Hydrolase</keyword>
<dbReference type="InterPro" id="IPR025657">
    <property type="entry name" value="RadC_JAB"/>
</dbReference>
<reference evidence="8 9" key="1">
    <citation type="submission" date="2017-01" db="EMBL/GenBank/DDBJ databases">
        <title>The cable genome- insights into the physiology and evolution of filamentous bacteria capable of sulfide oxidation via long distance electron transfer.</title>
        <authorList>
            <person name="Schreiber L."/>
            <person name="Bjerg J.T."/>
            <person name="Boggild A."/>
            <person name="Van De Vossenberg J."/>
            <person name="Meysman F."/>
            <person name="Nielsen L.P."/>
            <person name="Schramm A."/>
            <person name="Kjeldsen K.U."/>
        </authorList>
    </citation>
    <scope>NUCLEOTIDE SEQUENCE [LARGE SCALE GENOMIC DNA]</scope>
    <source>
        <strain evidence="8">MCF</strain>
    </source>
</reference>
<evidence type="ECO:0000256" key="1">
    <source>
        <dbReference type="ARBA" id="ARBA00022670"/>
    </source>
</evidence>
<dbReference type="Proteomes" id="UP000287853">
    <property type="component" value="Unassembled WGS sequence"/>
</dbReference>
<proteinExistence type="inferred from homology"/>
<evidence type="ECO:0000313" key="9">
    <source>
        <dbReference type="Proteomes" id="UP000287853"/>
    </source>
</evidence>
<evidence type="ECO:0000256" key="5">
    <source>
        <dbReference type="ARBA" id="ARBA00023049"/>
    </source>
</evidence>
<feature type="domain" description="MPN" evidence="7">
    <location>
        <begin position="141"/>
        <end position="264"/>
    </location>
</feature>
<dbReference type="Pfam" id="PF20582">
    <property type="entry name" value="UPF0758_N"/>
    <property type="match status" value="1"/>
</dbReference>
<keyword evidence="4" id="KW-0862">Zinc</keyword>
<gene>
    <name evidence="8" type="ORF">H206_00297</name>
</gene>
<sequence>MDNNERICSFFIDRIVKNSLAFSVYRTSIQVFQLMTAQDPPGNSTGHRQRLRDKFQEKGIEALTDTEVIELLLTFGTPRSDCKQAARDSLTRFGSLPEVLDASPVLLKKIKGMGPKNIFALQFIQGIARRYLRQRIQKKNYITSSKDVADYLIHALRSLQHEVFMVVYLDASHAVIDSEILSQGTINVNTVYPRELIKSALAHHAVSLVVAHNHPSGSLRPSTQDEQLTRTLYLMCSFMNITLLDHLIIGAGETVYSFADHGLMTAVQQDCAEIRSSLA</sequence>
<dbReference type="InterPro" id="IPR037518">
    <property type="entry name" value="MPN"/>
</dbReference>
<comment type="caution">
    <text evidence="8">The sequence shown here is derived from an EMBL/GenBank/DDBJ whole genome shotgun (WGS) entry which is preliminary data.</text>
</comment>
<dbReference type="Pfam" id="PF04002">
    <property type="entry name" value="RadC"/>
    <property type="match status" value="1"/>
</dbReference>
<evidence type="ECO:0000256" key="6">
    <source>
        <dbReference type="RuleBase" id="RU003797"/>
    </source>
</evidence>
<dbReference type="GO" id="GO:0046872">
    <property type="term" value="F:metal ion binding"/>
    <property type="evidence" value="ECO:0007669"/>
    <property type="project" value="UniProtKB-KW"/>
</dbReference>
<dbReference type="InterPro" id="IPR001405">
    <property type="entry name" value="UPF0758"/>
</dbReference>
<keyword evidence="1" id="KW-0645">Protease</keyword>
<dbReference type="Gene3D" id="3.40.140.10">
    <property type="entry name" value="Cytidine Deaminase, domain 2"/>
    <property type="match status" value="1"/>
</dbReference>
<comment type="similarity">
    <text evidence="6">Belongs to the UPF0758 family.</text>
</comment>
<dbReference type="CDD" id="cd08071">
    <property type="entry name" value="MPN_DUF2466"/>
    <property type="match status" value="1"/>
</dbReference>
<dbReference type="SUPFAM" id="SSF102712">
    <property type="entry name" value="JAB1/MPN domain"/>
    <property type="match status" value="1"/>
</dbReference>
<evidence type="ECO:0000256" key="4">
    <source>
        <dbReference type="ARBA" id="ARBA00022833"/>
    </source>
</evidence>
<dbReference type="EMBL" id="MTKO01000060">
    <property type="protein sequence ID" value="RWX46557.1"/>
    <property type="molecule type" value="Genomic_DNA"/>
</dbReference>
<dbReference type="PANTHER" id="PTHR30471">
    <property type="entry name" value="DNA REPAIR PROTEIN RADC"/>
    <property type="match status" value="1"/>
</dbReference>
<accession>A0A3S3UBX1</accession>
<evidence type="ECO:0000259" key="7">
    <source>
        <dbReference type="PROSITE" id="PS50249"/>
    </source>
</evidence>
<dbReference type="GO" id="GO:0006508">
    <property type="term" value="P:proteolysis"/>
    <property type="evidence" value="ECO:0007669"/>
    <property type="project" value="UniProtKB-KW"/>
</dbReference>
<dbReference type="NCBIfam" id="TIGR00608">
    <property type="entry name" value="radc"/>
    <property type="match status" value="1"/>
</dbReference>
<dbReference type="InterPro" id="IPR046778">
    <property type="entry name" value="UPF0758_N"/>
</dbReference>
<evidence type="ECO:0000256" key="2">
    <source>
        <dbReference type="ARBA" id="ARBA00022723"/>
    </source>
</evidence>
<dbReference type="PROSITE" id="PS50249">
    <property type="entry name" value="MPN"/>
    <property type="match status" value="1"/>
</dbReference>
<dbReference type="InterPro" id="IPR020891">
    <property type="entry name" value="UPF0758_CS"/>
</dbReference>
<evidence type="ECO:0000256" key="3">
    <source>
        <dbReference type="ARBA" id="ARBA00022801"/>
    </source>
</evidence>
<keyword evidence="5" id="KW-0482">Metalloprotease</keyword>
<dbReference type="PANTHER" id="PTHR30471:SF3">
    <property type="entry name" value="UPF0758 PROTEIN YEES-RELATED"/>
    <property type="match status" value="1"/>
</dbReference>
<dbReference type="NCBIfam" id="NF000642">
    <property type="entry name" value="PRK00024.1"/>
    <property type="match status" value="1"/>
</dbReference>
<name>A0A3S3UBX1_9BACT</name>
<dbReference type="AlphaFoldDB" id="A0A3S3UBX1"/>